<gene>
    <name evidence="2" type="ORF">DVJ83_04400</name>
</gene>
<evidence type="ECO:0000313" key="2">
    <source>
        <dbReference type="EMBL" id="AXG98530.1"/>
    </source>
</evidence>
<dbReference type="InterPro" id="IPR048495">
    <property type="entry name" value="LinB-like_C"/>
</dbReference>
<dbReference type="Pfam" id="PF21418">
    <property type="entry name" value="LinB-like_C"/>
    <property type="match status" value="1"/>
</dbReference>
<accession>A0A345IFQ8</accession>
<dbReference type="Proteomes" id="UP000253744">
    <property type="component" value="Chromosome"/>
</dbReference>
<evidence type="ECO:0000313" key="3">
    <source>
        <dbReference type="Proteomes" id="UP000253744"/>
    </source>
</evidence>
<dbReference type="EMBL" id="CP031158">
    <property type="protein sequence ID" value="AXG98530.1"/>
    <property type="molecule type" value="Genomic_DNA"/>
</dbReference>
<dbReference type="InterPro" id="IPR043519">
    <property type="entry name" value="NT_sf"/>
</dbReference>
<dbReference type="RefSeq" id="WP_114671529.1">
    <property type="nucleotide sequence ID" value="NZ_CP031158.1"/>
</dbReference>
<name>A0A345IFQ8_9DEIO</name>
<protein>
    <recommendedName>
        <fullName evidence="1">Lincosamide nucleotidyltransferase-like C-terminal domain-containing protein</fullName>
    </recommendedName>
</protein>
<dbReference type="KEGG" id="dwu:DVJ83_04400"/>
<dbReference type="AlphaFoldDB" id="A0A345IFQ8"/>
<proteinExistence type="predicted"/>
<reference evidence="2 3" key="1">
    <citation type="submission" date="2018-07" db="EMBL/GenBank/DDBJ databases">
        <title>Complete Genome and Methylome Analysis of Deinococcus wulumuqiensis NEB 479.</title>
        <authorList>
            <person name="Fomenkov A."/>
            <person name="Luyten Y."/>
            <person name="Vincze T."/>
            <person name="Anton B.P."/>
            <person name="Clark T."/>
            <person name="Roberts R.J."/>
            <person name="Morgan R.D."/>
        </authorList>
    </citation>
    <scope>NUCLEOTIDE SEQUENCE [LARGE SCALE GENOMIC DNA]</scope>
    <source>
        <strain evidence="2 3">NEB 479</strain>
    </source>
</reference>
<sequence>MSAVLNLDTHLRSALRRDPRVHSALAYGSLTQGTGDEYSDVEYYVWSNEAIDAATWLRQALTGSSWTVLHAVTNDFGTPNFVLTGLKRVELHTRPVAARPEVLDWPSDHLAPERMLVKDADGHLAALLAQVAARPPASATADAQGTLDRLVNWLCFGFNVLARGERVRALELLGWVQGSLLRLARLQEGSMSYWLNASRRAESELSGAALERYAEVTGGINDLERCYAAAWTWTLELAHALGLHLNTELVQALSQCLSGALPLDSAP</sequence>
<organism evidence="2 3">
    <name type="scientific">Deinococcus wulumuqiensis</name>
    <dbReference type="NCBI Taxonomy" id="980427"/>
    <lineage>
        <taxon>Bacteria</taxon>
        <taxon>Thermotogati</taxon>
        <taxon>Deinococcota</taxon>
        <taxon>Deinococci</taxon>
        <taxon>Deinococcales</taxon>
        <taxon>Deinococcaceae</taxon>
        <taxon>Deinococcus</taxon>
    </lineage>
</organism>
<dbReference type="Gene3D" id="1.20.120.330">
    <property type="entry name" value="Nucleotidyltransferases domain 2"/>
    <property type="match status" value="1"/>
</dbReference>
<dbReference type="Gene3D" id="3.30.460.10">
    <property type="entry name" value="Beta Polymerase, domain 2"/>
    <property type="match status" value="1"/>
</dbReference>
<feature type="domain" description="Lincosamide nucleotidyltransferase-like C-terminal" evidence="1">
    <location>
        <begin position="145"/>
        <end position="251"/>
    </location>
</feature>
<evidence type="ECO:0000259" key="1">
    <source>
        <dbReference type="Pfam" id="PF21418"/>
    </source>
</evidence>